<evidence type="ECO:0000313" key="2">
    <source>
        <dbReference type="Proteomes" id="UP000594150"/>
    </source>
</evidence>
<dbReference type="EMBL" id="MT774395">
    <property type="protein sequence ID" value="QOR56626.1"/>
    <property type="molecule type" value="Genomic_DNA"/>
</dbReference>
<dbReference type="Proteomes" id="UP000594150">
    <property type="component" value="Segment"/>
</dbReference>
<dbReference type="RefSeq" id="YP_010112078.1">
    <property type="nucleotide sequence ID" value="NC_055888.1"/>
</dbReference>
<name>A0A7M1RQQ6_9CAUD</name>
<protein>
    <submittedName>
        <fullName evidence="1">Uncharacterized protein</fullName>
    </submittedName>
</protein>
<sequence length="88" mass="10318">MDVRNVLTGCARCKCCKRNNECIRPLDQFFFVTVDYKGNLVLISDYVDYPTVEVDMTDQLITFHDDNVTDFNKPDTKLFYNGVHKITW</sequence>
<dbReference type="GeneID" id="65130539"/>
<organism evidence="1 2">
    <name type="scientific">uncultured phage cr52_1</name>
    <dbReference type="NCBI Taxonomy" id="2772079"/>
    <lineage>
        <taxon>Viruses</taxon>
        <taxon>Duplodnaviria</taxon>
        <taxon>Heunggongvirae</taxon>
        <taxon>Uroviricota</taxon>
        <taxon>Caudoviricetes</taxon>
        <taxon>Crassvirales</taxon>
        <taxon>Suoliviridae</taxon>
        <taxon>Loutivirinae</taxon>
        <taxon>Buchavirus</taxon>
        <taxon>Buchavirus copri</taxon>
    </lineage>
</organism>
<dbReference type="KEGG" id="vg:65130539"/>
<proteinExistence type="predicted"/>
<reference evidence="1 2" key="1">
    <citation type="submission" date="2020-07" db="EMBL/GenBank/DDBJ databases">
        <title>Taxonomic proposal: Crassvirales, a new order of highly abundant and diverse bacterial viruses.</title>
        <authorList>
            <person name="Shkoporov A.N."/>
            <person name="Stockdale S.R."/>
            <person name="Guerin E."/>
            <person name="Ross R.P."/>
            <person name="Hill C."/>
        </authorList>
    </citation>
    <scope>NUCLEOTIDE SEQUENCE [LARGE SCALE GENOMIC DNA]</scope>
</reference>
<evidence type="ECO:0000313" key="1">
    <source>
        <dbReference type="EMBL" id="QOR56626.1"/>
    </source>
</evidence>
<keyword evidence="2" id="KW-1185">Reference proteome</keyword>
<accession>A0A7M1RQQ6</accession>